<accession>A0A392P3B5</accession>
<keyword evidence="3" id="KW-1185">Reference proteome</keyword>
<feature type="transmembrane region" description="Helical" evidence="1">
    <location>
        <begin position="117"/>
        <end position="138"/>
    </location>
</feature>
<keyword evidence="1" id="KW-0472">Membrane</keyword>
<comment type="caution">
    <text evidence="2">The sequence shown here is derived from an EMBL/GenBank/DDBJ whole genome shotgun (WGS) entry which is preliminary data.</text>
</comment>
<feature type="transmembrane region" description="Helical" evidence="1">
    <location>
        <begin position="50"/>
        <end position="68"/>
    </location>
</feature>
<reference evidence="2 3" key="1">
    <citation type="journal article" date="2018" name="Front. Plant Sci.">
        <title>Red Clover (Trifolium pratense) and Zigzag Clover (T. medium) - A Picture of Genomic Similarities and Differences.</title>
        <authorList>
            <person name="Dluhosova J."/>
            <person name="Istvanek J."/>
            <person name="Nedelnik J."/>
            <person name="Repkova J."/>
        </authorList>
    </citation>
    <scope>NUCLEOTIDE SEQUENCE [LARGE SCALE GENOMIC DNA]</scope>
    <source>
        <strain evidence="3">cv. 10/8</strain>
        <tissue evidence="2">Leaf</tissue>
    </source>
</reference>
<feature type="transmembrane region" description="Helical" evidence="1">
    <location>
        <begin position="20"/>
        <end position="43"/>
    </location>
</feature>
<evidence type="ECO:0000313" key="2">
    <source>
        <dbReference type="EMBL" id="MCI05970.1"/>
    </source>
</evidence>
<keyword evidence="1" id="KW-1133">Transmembrane helix</keyword>
<evidence type="ECO:0000256" key="1">
    <source>
        <dbReference type="SAM" id="Phobius"/>
    </source>
</evidence>
<organism evidence="2 3">
    <name type="scientific">Trifolium medium</name>
    <dbReference type="NCBI Taxonomy" id="97028"/>
    <lineage>
        <taxon>Eukaryota</taxon>
        <taxon>Viridiplantae</taxon>
        <taxon>Streptophyta</taxon>
        <taxon>Embryophyta</taxon>
        <taxon>Tracheophyta</taxon>
        <taxon>Spermatophyta</taxon>
        <taxon>Magnoliopsida</taxon>
        <taxon>eudicotyledons</taxon>
        <taxon>Gunneridae</taxon>
        <taxon>Pentapetalae</taxon>
        <taxon>rosids</taxon>
        <taxon>fabids</taxon>
        <taxon>Fabales</taxon>
        <taxon>Fabaceae</taxon>
        <taxon>Papilionoideae</taxon>
        <taxon>50 kb inversion clade</taxon>
        <taxon>NPAAA clade</taxon>
        <taxon>Hologalegina</taxon>
        <taxon>IRL clade</taxon>
        <taxon>Trifolieae</taxon>
        <taxon>Trifolium</taxon>
    </lineage>
</organism>
<name>A0A392P3B5_9FABA</name>
<dbReference type="AlphaFoldDB" id="A0A392P3B5"/>
<dbReference type="EMBL" id="LXQA010060306">
    <property type="protein sequence ID" value="MCI05970.1"/>
    <property type="molecule type" value="Genomic_DNA"/>
</dbReference>
<evidence type="ECO:0000313" key="3">
    <source>
        <dbReference type="Proteomes" id="UP000265520"/>
    </source>
</evidence>
<feature type="non-terminal residue" evidence="2">
    <location>
        <position position="1"/>
    </location>
</feature>
<sequence>ILLPPILFFSDVMSWTSPSLAMTSCFFFGVFSPEAFFSAFLFFFDPFFSVLELMGVSTCFDLYVLVLLEVGLSFEPNVKAFGSTSSPDGFNGVLVRSKLRSFSWISDGMFVVVSDGGIMLVFGGIDSVVSFCSFSWVLSVNVARDGLTCGSGFSEDCGSESLGS</sequence>
<proteinExistence type="predicted"/>
<protein>
    <submittedName>
        <fullName evidence="2">Uncharacterized protein</fullName>
    </submittedName>
</protein>
<keyword evidence="1" id="KW-0812">Transmembrane</keyword>
<dbReference type="Proteomes" id="UP000265520">
    <property type="component" value="Unassembled WGS sequence"/>
</dbReference>